<comment type="caution">
    <text evidence="2">The sequence shown here is derived from an EMBL/GenBank/DDBJ whole genome shotgun (WGS) entry which is preliminary data.</text>
</comment>
<dbReference type="EMBL" id="MPUH01000110">
    <property type="protein sequence ID" value="OMJ90111.1"/>
    <property type="molecule type" value="Genomic_DNA"/>
</dbReference>
<keyword evidence="3" id="KW-1185">Reference proteome</keyword>
<gene>
    <name evidence="2" type="ORF">SteCoe_7599</name>
</gene>
<proteinExistence type="predicted"/>
<name>A0A1R2CM92_9CILI</name>
<protein>
    <submittedName>
        <fullName evidence="2">Uncharacterized protein</fullName>
    </submittedName>
</protein>
<feature type="region of interest" description="Disordered" evidence="1">
    <location>
        <begin position="1"/>
        <end position="42"/>
    </location>
</feature>
<dbReference type="AlphaFoldDB" id="A0A1R2CM92"/>
<evidence type="ECO:0000313" key="2">
    <source>
        <dbReference type="EMBL" id="OMJ90111.1"/>
    </source>
</evidence>
<organism evidence="2 3">
    <name type="scientific">Stentor coeruleus</name>
    <dbReference type="NCBI Taxonomy" id="5963"/>
    <lineage>
        <taxon>Eukaryota</taxon>
        <taxon>Sar</taxon>
        <taxon>Alveolata</taxon>
        <taxon>Ciliophora</taxon>
        <taxon>Postciliodesmatophora</taxon>
        <taxon>Heterotrichea</taxon>
        <taxon>Heterotrichida</taxon>
        <taxon>Stentoridae</taxon>
        <taxon>Stentor</taxon>
    </lineage>
</organism>
<accession>A0A1R2CM92</accession>
<evidence type="ECO:0000256" key="1">
    <source>
        <dbReference type="SAM" id="MobiDB-lite"/>
    </source>
</evidence>
<reference evidence="2 3" key="1">
    <citation type="submission" date="2016-11" db="EMBL/GenBank/DDBJ databases">
        <title>The macronuclear genome of Stentor coeruleus: a giant cell with tiny introns.</title>
        <authorList>
            <person name="Slabodnick M."/>
            <person name="Ruby J.G."/>
            <person name="Reiff S.B."/>
            <person name="Swart E.C."/>
            <person name="Gosai S."/>
            <person name="Prabakaran S."/>
            <person name="Witkowska E."/>
            <person name="Larue G.E."/>
            <person name="Fisher S."/>
            <person name="Freeman R.M."/>
            <person name="Gunawardena J."/>
            <person name="Chu W."/>
            <person name="Stover N.A."/>
            <person name="Gregory B.D."/>
            <person name="Nowacki M."/>
            <person name="Derisi J."/>
            <person name="Roy S.W."/>
            <person name="Marshall W.F."/>
            <person name="Sood P."/>
        </authorList>
    </citation>
    <scope>NUCLEOTIDE SEQUENCE [LARGE SCALE GENOMIC DNA]</scope>
    <source>
        <strain evidence="2">WM001</strain>
    </source>
</reference>
<feature type="compositionally biased region" description="Basic and acidic residues" evidence="1">
    <location>
        <begin position="1"/>
        <end position="10"/>
    </location>
</feature>
<evidence type="ECO:0000313" key="3">
    <source>
        <dbReference type="Proteomes" id="UP000187209"/>
    </source>
</evidence>
<sequence length="294" mass="33854">MQNDNHELRKLKPRAVSQTPLRIHPHSRQDDSLPKSPLKIKRKNSIRHTQIPIRTDLSPIITIKPSETSIIQPYKTVGDIMFEVVRKRSSFISPNLLAPPIIVTKTNNSINEINTSNISNSPVFSKIKRNSTILQTNGLQNNEEEEGRIILKKTPGSFTRLCKKFNEKKNQDAKKSRADLHYLKRKMTKTNCTMSILDFWSNDMMTSASKLIVKPLNNTFKKHISKFPNLGRKASLPQGRGFYLNYENDFSNYDECIKTITKACEIAHNETVELRKNLHTSYASIHEMHKDQKN</sequence>
<dbReference type="Proteomes" id="UP000187209">
    <property type="component" value="Unassembled WGS sequence"/>
</dbReference>